<reference evidence="2 3" key="1">
    <citation type="submission" date="2020-07" db="EMBL/GenBank/DDBJ databases">
        <title>Sequencing the genomes of 1000 actinobacteria strains.</title>
        <authorList>
            <person name="Klenk H.-P."/>
        </authorList>
    </citation>
    <scope>NUCLEOTIDE SEQUENCE [LARGE SCALE GENOMIC DNA]</scope>
    <source>
        <strain evidence="2 3">DSM 104001</strain>
    </source>
</reference>
<dbReference type="InterPro" id="IPR002213">
    <property type="entry name" value="UDP_glucos_trans"/>
</dbReference>
<protein>
    <submittedName>
        <fullName evidence="2">UDP:flavonoid glycosyltransferase YjiC (YdhE family)</fullName>
    </submittedName>
</protein>
<dbReference type="CDD" id="cd03784">
    <property type="entry name" value="GT1_Gtf-like"/>
    <property type="match status" value="1"/>
</dbReference>
<dbReference type="Proteomes" id="UP000541969">
    <property type="component" value="Unassembled WGS sequence"/>
</dbReference>
<feature type="domain" description="Erythromycin biosynthesis protein CIII-like C-terminal" evidence="1">
    <location>
        <begin position="306"/>
        <end position="411"/>
    </location>
</feature>
<dbReference type="GO" id="GO:0008194">
    <property type="term" value="F:UDP-glycosyltransferase activity"/>
    <property type="evidence" value="ECO:0007669"/>
    <property type="project" value="InterPro"/>
</dbReference>
<proteinExistence type="predicted"/>
<dbReference type="InterPro" id="IPR050426">
    <property type="entry name" value="Glycosyltransferase_28"/>
</dbReference>
<gene>
    <name evidence="2" type="ORF">GGQ55_002297</name>
</gene>
<organism evidence="2 3">
    <name type="scientific">Petropleomorpha daqingensis</name>
    <dbReference type="NCBI Taxonomy" id="2026353"/>
    <lineage>
        <taxon>Bacteria</taxon>
        <taxon>Bacillati</taxon>
        <taxon>Actinomycetota</taxon>
        <taxon>Actinomycetes</taxon>
        <taxon>Geodermatophilales</taxon>
        <taxon>Geodermatophilaceae</taxon>
        <taxon>Petropleomorpha</taxon>
    </lineage>
</organism>
<dbReference type="PANTHER" id="PTHR48050:SF13">
    <property type="entry name" value="STEROL 3-BETA-GLUCOSYLTRANSFERASE UGT80A2"/>
    <property type="match status" value="1"/>
</dbReference>
<dbReference type="EMBL" id="JACBZT010000001">
    <property type="protein sequence ID" value="NYJ06019.1"/>
    <property type="molecule type" value="Genomic_DNA"/>
</dbReference>
<dbReference type="Gene3D" id="3.40.50.2000">
    <property type="entry name" value="Glycogen Phosphorylase B"/>
    <property type="match status" value="2"/>
</dbReference>
<keyword evidence="3" id="KW-1185">Reference proteome</keyword>
<dbReference type="GO" id="GO:0016758">
    <property type="term" value="F:hexosyltransferase activity"/>
    <property type="evidence" value="ECO:0007669"/>
    <property type="project" value="UniProtKB-ARBA"/>
</dbReference>
<evidence type="ECO:0000313" key="2">
    <source>
        <dbReference type="EMBL" id="NYJ06019.1"/>
    </source>
</evidence>
<dbReference type="Pfam" id="PF06722">
    <property type="entry name" value="EryCIII-like_C"/>
    <property type="match status" value="1"/>
</dbReference>
<dbReference type="SUPFAM" id="SSF53756">
    <property type="entry name" value="UDP-Glycosyltransferase/glycogen phosphorylase"/>
    <property type="match status" value="1"/>
</dbReference>
<sequence>MAETSPRPRGRFLLATTDVGGTLPPALGLAAELVRRGHSVLVLSDPLSEEAVRTAGCDFRPWQLAQHIDTIDQQTALMVEMEKGNGLQQLRAARDLFIVGPAAGFAAEVVATVREHPVDVVLSDGVPGMLIGAQATGRPTAALMANIYLRPTPGMPLMALGWLPPRGPLGRARDAVIRRATGLVLDRFTRGLNPALAANGRPPVRGVFELFDRCTEVLVLTSPSFDFSSPHIPANVHFVGPQLDDPAWAGDAGDWRPPGDAPLVLVATSSTFQDQLDLLRRVATALGELPVRGLITAGRAVDPADVAAPANVRVVRAAPHRAVLPEAAAVVTHAGHGSVLKALAAGVPLVCMPMGRDQKDNTVRVLRLGAGVRVDEKAPPERIAAAVRQVLDEPGYADAARRFAETLATEAKTRPSAADRAEGLLIG</sequence>
<evidence type="ECO:0000313" key="3">
    <source>
        <dbReference type="Proteomes" id="UP000541969"/>
    </source>
</evidence>
<dbReference type="PANTHER" id="PTHR48050">
    <property type="entry name" value="STEROL 3-BETA-GLUCOSYLTRANSFERASE"/>
    <property type="match status" value="1"/>
</dbReference>
<dbReference type="AlphaFoldDB" id="A0A853CG95"/>
<dbReference type="GO" id="GO:0017000">
    <property type="term" value="P:antibiotic biosynthetic process"/>
    <property type="evidence" value="ECO:0007669"/>
    <property type="project" value="UniProtKB-ARBA"/>
</dbReference>
<dbReference type="InterPro" id="IPR010610">
    <property type="entry name" value="EryCIII-like_C"/>
</dbReference>
<evidence type="ECO:0000259" key="1">
    <source>
        <dbReference type="Pfam" id="PF06722"/>
    </source>
</evidence>
<dbReference type="RefSeq" id="WP_179716853.1">
    <property type="nucleotide sequence ID" value="NZ_JACBZT010000001.1"/>
</dbReference>
<name>A0A853CG95_9ACTN</name>
<keyword evidence="2" id="KW-0808">Transferase</keyword>
<accession>A0A853CG95</accession>
<comment type="caution">
    <text evidence="2">The sequence shown here is derived from an EMBL/GenBank/DDBJ whole genome shotgun (WGS) entry which is preliminary data.</text>
</comment>